<dbReference type="Pfam" id="PF02129">
    <property type="entry name" value="Peptidase_S15"/>
    <property type="match status" value="1"/>
</dbReference>
<name>A0A420ADT1_SPHD1</name>
<gene>
    <name evidence="2" type="ORF">DFQ12_5502</name>
</gene>
<dbReference type="RefSeq" id="WP_120262056.1">
    <property type="nucleotide sequence ID" value="NZ_RAPY01000008.1"/>
</dbReference>
<dbReference type="OrthoDB" id="9805123at2"/>
<feature type="domain" description="Xaa-Pro dipeptidyl-peptidase-like" evidence="1">
    <location>
        <begin position="14"/>
        <end position="156"/>
    </location>
</feature>
<evidence type="ECO:0000259" key="1">
    <source>
        <dbReference type="Pfam" id="PF02129"/>
    </source>
</evidence>
<dbReference type="Gene3D" id="3.40.50.1820">
    <property type="entry name" value="alpha/beta hydrolase"/>
    <property type="match status" value="1"/>
</dbReference>
<evidence type="ECO:0000313" key="2">
    <source>
        <dbReference type="EMBL" id="RKE42587.1"/>
    </source>
</evidence>
<dbReference type="AlphaFoldDB" id="A0A420ADT1"/>
<proteinExistence type="predicted"/>
<dbReference type="SUPFAM" id="SSF53474">
    <property type="entry name" value="alpha/beta-Hydrolases"/>
    <property type="match status" value="1"/>
</dbReference>
<dbReference type="InterPro" id="IPR051411">
    <property type="entry name" value="Polyketide_trans_af380"/>
</dbReference>
<organism evidence="2 3">
    <name type="scientific">Sphingobacterium detergens</name>
    <dbReference type="NCBI Taxonomy" id="1145106"/>
    <lineage>
        <taxon>Bacteria</taxon>
        <taxon>Pseudomonadati</taxon>
        <taxon>Bacteroidota</taxon>
        <taxon>Sphingobacteriia</taxon>
        <taxon>Sphingobacteriales</taxon>
        <taxon>Sphingobacteriaceae</taxon>
        <taxon>Sphingobacterium</taxon>
    </lineage>
</organism>
<comment type="caution">
    <text evidence="2">The sequence shown here is derived from an EMBL/GenBank/DDBJ whole genome shotgun (WGS) entry which is preliminary data.</text>
</comment>
<sequence length="303" mass="33322">MKKSVKFKALYWDIAADLLFPADFDENKKYPTIISTHPIGSCKEQTSGNVYGQAFADAGFVVMVPDASFQGESGGEPRFIEDPSLRVEDYSYAVDYLVTLPFVDEARIGVLGICGAGGYSINATMKERRIKALATVTGANYGRVMREFGDPIANLEAIAAQRTAEARGAALRVDQGLYPTYEMAKEANADIDLLEATEYYRTSRGESANGVNKTLFSHNAAAITWDAFNLAEVLLTQPLLVIVGSKPGAFGAYRDGFEIVRRAASKKKELVVVEGWSHYDLYDKPEPVRQALAKLIPFYKENL</sequence>
<dbReference type="Gene3D" id="1.10.10.800">
    <property type="match status" value="1"/>
</dbReference>
<protein>
    <recommendedName>
        <fullName evidence="1">Xaa-Pro dipeptidyl-peptidase-like domain-containing protein</fullName>
    </recommendedName>
</protein>
<dbReference type="PANTHER" id="PTHR47751:SF1">
    <property type="entry name" value="SUPERFAMILY HYDROLASE, PUTATIVE (AFU_ORTHOLOGUE AFUA_2G16580)-RELATED"/>
    <property type="match status" value="1"/>
</dbReference>
<dbReference type="GO" id="GO:0016787">
    <property type="term" value="F:hydrolase activity"/>
    <property type="evidence" value="ECO:0007669"/>
    <property type="project" value="InterPro"/>
</dbReference>
<dbReference type="PANTHER" id="PTHR47751">
    <property type="entry name" value="SUPERFAMILY HYDROLASE, PUTATIVE (AFU_ORTHOLOGUE AFUA_2G16580)-RELATED"/>
    <property type="match status" value="1"/>
</dbReference>
<accession>A0A420ADT1</accession>
<reference evidence="2 3" key="1">
    <citation type="submission" date="2018-09" db="EMBL/GenBank/DDBJ databases">
        <title>Genomic Encyclopedia of Type Strains, Phase III (KMG-III): the genomes of soil and plant-associated and newly described type strains.</title>
        <authorList>
            <person name="Whitman W."/>
        </authorList>
    </citation>
    <scope>NUCLEOTIDE SEQUENCE [LARGE SCALE GENOMIC DNA]</scope>
    <source>
        <strain evidence="2 3">CECT 7938</strain>
    </source>
</reference>
<dbReference type="InterPro" id="IPR000383">
    <property type="entry name" value="Xaa-Pro-like_dom"/>
</dbReference>
<keyword evidence="3" id="KW-1185">Reference proteome</keyword>
<dbReference type="EMBL" id="RAPY01000008">
    <property type="protein sequence ID" value="RKE42587.1"/>
    <property type="molecule type" value="Genomic_DNA"/>
</dbReference>
<dbReference type="Proteomes" id="UP000286246">
    <property type="component" value="Unassembled WGS sequence"/>
</dbReference>
<evidence type="ECO:0000313" key="3">
    <source>
        <dbReference type="Proteomes" id="UP000286246"/>
    </source>
</evidence>
<dbReference type="InterPro" id="IPR029058">
    <property type="entry name" value="AB_hydrolase_fold"/>
</dbReference>